<dbReference type="KEGG" id="ble:BleG1_2290"/>
<dbReference type="eggNOG" id="COG0331">
    <property type="taxonomic scope" value="Bacteria"/>
</dbReference>
<dbReference type="OrthoDB" id="9805460at2"/>
<feature type="active site" evidence="5">
    <location>
        <position position="201"/>
    </location>
</feature>
<dbReference type="NCBIfam" id="TIGR00128">
    <property type="entry name" value="fabD"/>
    <property type="match status" value="1"/>
</dbReference>
<dbReference type="PIRSF" id="PIRSF000446">
    <property type="entry name" value="Mct"/>
    <property type="match status" value="1"/>
</dbReference>
<dbReference type="InterPro" id="IPR004410">
    <property type="entry name" value="Malonyl_CoA-ACP_transAc_FabD"/>
</dbReference>
<dbReference type="GO" id="GO:0004314">
    <property type="term" value="F:[acyl-carrier-protein] S-malonyltransferase activity"/>
    <property type="evidence" value="ECO:0007669"/>
    <property type="project" value="UniProtKB-EC"/>
</dbReference>
<comment type="catalytic activity">
    <reaction evidence="3 4">
        <text>holo-[ACP] + malonyl-CoA = malonyl-[ACP] + CoA</text>
        <dbReference type="Rhea" id="RHEA:41792"/>
        <dbReference type="Rhea" id="RHEA-COMP:9623"/>
        <dbReference type="Rhea" id="RHEA-COMP:9685"/>
        <dbReference type="ChEBI" id="CHEBI:57287"/>
        <dbReference type="ChEBI" id="CHEBI:57384"/>
        <dbReference type="ChEBI" id="CHEBI:64479"/>
        <dbReference type="ChEBI" id="CHEBI:78449"/>
        <dbReference type="EC" id="2.3.1.39"/>
    </reaction>
</comment>
<dbReference type="InterPro" id="IPR014043">
    <property type="entry name" value="Acyl_transferase_dom"/>
</dbReference>
<dbReference type="EC" id="2.3.1.39" evidence="4"/>
<dbReference type="InterPro" id="IPR024925">
    <property type="entry name" value="Malonyl_CoA-ACP_transAc"/>
</dbReference>
<evidence type="ECO:0000256" key="2">
    <source>
        <dbReference type="ARBA" id="ARBA00023315"/>
    </source>
</evidence>
<evidence type="ECO:0000313" key="7">
    <source>
        <dbReference type="EMBL" id="AIC94868.1"/>
    </source>
</evidence>
<dbReference type="GO" id="GO:0006633">
    <property type="term" value="P:fatty acid biosynthetic process"/>
    <property type="evidence" value="ECO:0007669"/>
    <property type="project" value="TreeGrafter"/>
</dbReference>
<dbReference type="AlphaFoldDB" id="A0A060M2U7"/>
<feature type="domain" description="Malonyl-CoA:ACP transacylase (MAT)" evidence="6">
    <location>
        <begin position="7"/>
        <end position="312"/>
    </location>
</feature>
<sequence>MSKIAFLFPGQGSQKVGMGTDYFATNEKAAAIVNEADTALGFSISELMKEGPEDTLKQTAYAQPALVTMSTALLQLFKNEGIQPDYVAGHSLGEYSALVASEALPFAEAVRLVHKRGTLMEQAVPNGQGAMVAVLGLDQDTLQSICEEVTSAGNAVNVANLNCPGQVVLSGTATGIEQASALAKEKGARRALPLAVSGPFHSSLMKPASEQFESDLHSATITMPMVPVIANVTADEVHAPEVIRALLAEQLYSPVRFEESVNRMIELGVDTFIEIGPGNVLTGLVKKINRQVQAHAVQDQASFDNVLGILKGE</sequence>
<dbReference type="STRING" id="1246626.BleG1_2290"/>
<dbReference type="GO" id="GO:0005829">
    <property type="term" value="C:cytosol"/>
    <property type="evidence" value="ECO:0007669"/>
    <property type="project" value="TreeGrafter"/>
</dbReference>
<keyword evidence="1 4" id="KW-0808">Transferase</keyword>
<feature type="active site" evidence="5">
    <location>
        <position position="91"/>
    </location>
</feature>
<dbReference type="InterPro" id="IPR001227">
    <property type="entry name" value="Ac_transferase_dom_sf"/>
</dbReference>
<dbReference type="SMART" id="SM00827">
    <property type="entry name" value="PKS_AT"/>
    <property type="match status" value="1"/>
</dbReference>
<gene>
    <name evidence="7" type="ORF">BleG1_2290</name>
</gene>
<evidence type="ECO:0000256" key="5">
    <source>
        <dbReference type="PIRSR" id="PIRSR000446-1"/>
    </source>
</evidence>
<dbReference type="SUPFAM" id="SSF52151">
    <property type="entry name" value="FabD/lysophospholipase-like"/>
    <property type="match status" value="1"/>
</dbReference>
<keyword evidence="2 4" id="KW-0012">Acyltransferase</keyword>
<name>A0A060M2U7_9BACI</name>
<dbReference type="InterPro" id="IPR016035">
    <property type="entry name" value="Acyl_Trfase/lysoPLipase"/>
</dbReference>
<dbReference type="Gene3D" id="3.40.366.10">
    <property type="entry name" value="Malonyl-Coenzyme A Acyl Carrier Protein, domain 2"/>
    <property type="match status" value="1"/>
</dbReference>
<dbReference type="SUPFAM" id="SSF55048">
    <property type="entry name" value="Probable ACP-binding domain of malonyl-CoA ACP transacylase"/>
    <property type="match status" value="1"/>
</dbReference>
<dbReference type="FunFam" id="3.30.70.250:FF:000001">
    <property type="entry name" value="Malonyl CoA-acyl carrier protein transacylase"/>
    <property type="match status" value="1"/>
</dbReference>
<proteinExistence type="inferred from homology"/>
<dbReference type="Gene3D" id="3.30.70.250">
    <property type="entry name" value="Malonyl-CoA ACP transacylase, ACP-binding"/>
    <property type="match status" value="1"/>
</dbReference>
<dbReference type="EMBL" id="CP003923">
    <property type="protein sequence ID" value="AIC94868.1"/>
    <property type="molecule type" value="Genomic_DNA"/>
</dbReference>
<dbReference type="PANTHER" id="PTHR42681:SF1">
    <property type="entry name" value="MALONYL-COA-ACYL CARRIER PROTEIN TRANSACYLASE, MITOCHONDRIAL"/>
    <property type="match status" value="1"/>
</dbReference>
<evidence type="ECO:0000259" key="6">
    <source>
        <dbReference type="SMART" id="SM00827"/>
    </source>
</evidence>
<reference evidence="7 8" key="1">
    <citation type="journal article" date="2014" name="Gene">
        <title>A comparative genomic analysis of the alkalitolerant soil bacterium Bacillus lehensis G1.</title>
        <authorList>
            <person name="Noor Y.M."/>
            <person name="Samsulrizal N.H."/>
            <person name="Jema'on N.A."/>
            <person name="Low K.O."/>
            <person name="Ramli A.N."/>
            <person name="Alias N.I."/>
            <person name="Damis S.I."/>
            <person name="Fuzi S.F."/>
            <person name="Isa M.N."/>
            <person name="Murad A.M."/>
            <person name="Raih M.F."/>
            <person name="Bakar F.D."/>
            <person name="Najimudin N."/>
            <person name="Mahadi N.M."/>
            <person name="Illias R.M."/>
        </authorList>
    </citation>
    <scope>NUCLEOTIDE SEQUENCE [LARGE SCALE GENOMIC DNA]</scope>
    <source>
        <strain evidence="7 8">G1</strain>
    </source>
</reference>
<evidence type="ECO:0000256" key="4">
    <source>
        <dbReference type="PIRNR" id="PIRNR000446"/>
    </source>
</evidence>
<dbReference type="HOGENOM" id="CLU_030558_0_1_9"/>
<protein>
    <recommendedName>
        <fullName evidence="4">Malonyl CoA-acyl carrier protein transacylase</fullName>
        <ecNumber evidence="4">2.3.1.39</ecNumber>
    </recommendedName>
</protein>
<dbReference type="InterPro" id="IPR016036">
    <property type="entry name" value="Malonyl_transacylase_ACP-bd"/>
</dbReference>
<dbReference type="PANTHER" id="PTHR42681">
    <property type="entry name" value="MALONYL-COA-ACYL CARRIER PROTEIN TRANSACYLASE, MITOCHONDRIAL"/>
    <property type="match status" value="1"/>
</dbReference>
<accession>A0A060M2U7</accession>
<dbReference type="InterPro" id="IPR050858">
    <property type="entry name" value="Mal-CoA-ACP_Trans/PKS_FabD"/>
</dbReference>
<dbReference type="Pfam" id="PF00698">
    <property type="entry name" value="Acyl_transf_1"/>
    <property type="match status" value="1"/>
</dbReference>
<dbReference type="Proteomes" id="UP000027142">
    <property type="component" value="Chromosome"/>
</dbReference>
<comment type="similarity">
    <text evidence="4">Belongs to the fabD family.</text>
</comment>
<dbReference type="PATRIC" id="fig|1246626.3.peg.2289"/>
<evidence type="ECO:0000256" key="3">
    <source>
        <dbReference type="ARBA" id="ARBA00048462"/>
    </source>
</evidence>
<keyword evidence="8" id="KW-1185">Reference proteome</keyword>
<organism evidence="7 8">
    <name type="scientific">Shouchella lehensis G1</name>
    <dbReference type="NCBI Taxonomy" id="1246626"/>
    <lineage>
        <taxon>Bacteria</taxon>
        <taxon>Bacillati</taxon>
        <taxon>Bacillota</taxon>
        <taxon>Bacilli</taxon>
        <taxon>Bacillales</taxon>
        <taxon>Bacillaceae</taxon>
        <taxon>Shouchella</taxon>
    </lineage>
</organism>
<dbReference type="RefSeq" id="WP_038480836.1">
    <property type="nucleotide sequence ID" value="NZ_CP003923.1"/>
</dbReference>
<evidence type="ECO:0000313" key="8">
    <source>
        <dbReference type="Proteomes" id="UP000027142"/>
    </source>
</evidence>
<evidence type="ECO:0000256" key="1">
    <source>
        <dbReference type="ARBA" id="ARBA00022679"/>
    </source>
</evidence>